<dbReference type="AlphaFoldDB" id="A0A6N6N225"/>
<reference evidence="2 3" key="1">
    <citation type="journal article" date="2017" name="Int. J. Syst. Evol. Microbiol.">
        <title>Desulfovibrio senegalensis sp. nov., a mesophilic sulfate reducer isolated from marine sediment.</title>
        <authorList>
            <person name="Thioye A."/>
            <person name="Gam Z.B.A."/>
            <person name="Mbengue M."/>
            <person name="Cayol J.L."/>
            <person name="Joseph-Bartoli M."/>
            <person name="Toure-Kane C."/>
            <person name="Labat M."/>
        </authorList>
    </citation>
    <scope>NUCLEOTIDE SEQUENCE [LARGE SCALE GENOMIC DNA]</scope>
    <source>
        <strain evidence="2 3">DSM 101509</strain>
    </source>
</reference>
<keyword evidence="3" id="KW-1185">Reference proteome</keyword>
<gene>
    <name evidence="2" type="ORF">F8A88_08925</name>
</gene>
<name>A0A6N6N225_9BACT</name>
<organism evidence="2 3">
    <name type="scientific">Pseudodesulfovibrio senegalensis</name>
    <dbReference type="NCBI Taxonomy" id="1721087"/>
    <lineage>
        <taxon>Bacteria</taxon>
        <taxon>Pseudomonadati</taxon>
        <taxon>Thermodesulfobacteriota</taxon>
        <taxon>Desulfovibrionia</taxon>
        <taxon>Desulfovibrionales</taxon>
        <taxon>Desulfovibrionaceae</taxon>
    </lineage>
</organism>
<evidence type="ECO:0000313" key="2">
    <source>
        <dbReference type="EMBL" id="KAB1441708.1"/>
    </source>
</evidence>
<feature type="transmembrane region" description="Helical" evidence="1">
    <location>
        <begin position="43"/>
        <end position="61"/>
    </location>
</feature>
<protein>
    <submittedName>
        <fullName evidence="2">Uncharacterized protein</fullName>
    </submittedName>
</protein>
<keyword evidence="1" id="KW-0812">Transmembrane</keyword>
<accession>A0A6N6N225</accession>
<feature type="transmembrane region" description="Helical" evidence="1">
    <location>
        <begin position="68"/>
        <end position="89"/>
    </location>
</feature>
<comment type="caution">
    <text evidence="2">The sequence shown here is derived from an EMBL/GenBank/DDBJ whole genome shotgun (WGS) entry which is preliminary data.</text>
</comment>
<evidence type="ECO:0000256" key="1">
    <source>
        <dbReference type="SAM" id="Phobius"/>
    </source>
</evidence>
<dbReference type="EMBL" id="WAIE01000003">
    <property type="protein sequence ID" value="KAB1441708.1"/>
    <property type="molecule type" value="Genomic_DNA"/>
</dbReference>
<feature type="transmembrane region" description="Helical" evidence="1">
    <location>
        <begin position="101"/>
        <end position="119"/>
    </location>
</feature>
<evidence type="ECO:0000313" key="3">
    <source>
        <dbReference type="Proteomes" id="UP000438699"/>
    </source>
</evidence>
<keyword evidence="1" id="KW-1133">Transmembrane helix</keyword>
<proteinExistence type="predicted"/>
<dbReference type="RefSeq" id="WP_151150800.1">
    <property type="nucleotide sequence ID" value="NZ_WAIE01000003.1"/>
</dbReference>
<keyword evidence="1" id="KW-0472">Membrane</keyword>
<dbReference type="Proteomes" id="UP000438699">
    <property type="component" value="Unassembled WGS sequence"/>
</dbReference>
<sequence length="132" mass="14148">MPSLQSARFGFLFRPAAFIIGFVLLAVLNTLLAAATPTENDPVSIRLVSVFVYSVLGWFTYKRSRVCTWVLCCLMILNGLSTMTVAFPALLANQGNSGMQLANLVAGGYFFYGGVVLFLNRPGGPAATTDGE</sequence>